<evidence type="ECO:0000313" key="1">
    <source>
        <dbReference type="EMBL" id="KAK2147882.1"/>
    </source>
</evidence>
<sequence>MCIHICTIINKSLQAGDVPRSRKIAKVIQIHTSKAKIDLGNYRPISLLPSLSYLLDKIVRNNNNNNIQHIYSALYNL</sequence>
<dbReference type="Proteomes" id="UP001208570">
    <property type="component" value="Unassembled WGS sequence"/>
</dbReference>
<proteinExistence type="predicted"/>
<organism evidence="1 2">
    <name type="scientific">Paralvinella palmiformis</name>
    <dbReference type="NCBI Taxonomy" id="53620"/>
    <lineage>
        <taxon>Eukaryota</taxon>
        <taxon>Metazoa</taxon>
        <taxon>Spiralia</taxon>
        <taxon>Lophotrochozoa</taxon>
        <taxon>Annelida</taxon>
        <taxon>Polychaeta</taxon>
        <taxon>Sedentaria</taxon>
        <taxon>Canalipalpata</taxon>
        <taxon>Terebellida</taxon>
        <taxon>Terebelliformia</taxon>
        <taxon>Alvinellidae</taxon>
        <taxon>Paralvinella</taxon>
    </lineage>
</organism>
<keyword evidence="2" id="KW-1185">Reference proteome</keyword>
<protein>
    <submittedName>
        <fullName evidence="1">Uncharacterized protein</fullName>
    </submittedName>
</protein>
<comment type="caution">
    <text evidence="1">The sequence shown here is derived from an EMBL/GenBank/DDBJ whole genome shotgun (WGS) entry which is preliminary data.</text>
</comment>
<name>A0AAD9J756_9ANNE</name>
<reference evidence="1" key="1">
    <citation type="journal article" date="2023" name="Mol. Biol. Evol.">
        <title>Third-Generation Sequencing Reveals the Adaptive Role of the Epigenome in Three Deep-Sea Polychaetes.</title>
        <authorList>
            <person name="Perez M."/>
            <person name="Aroh O."/>
            <person name="Sun Y."/>
            <person name="Lan Y."/>
            <person name="Juniper S.K."/>
            <person name="Young C.R."/>
            <person name="Angers B."/>
            <person name="Qian P.Y."/>
        </authorList>
    </citation>
    <scope>NUCLEOTIDE SEQUENCE</scope>
    <source>
        <strain evidence="1">P08H-3</strain>
    </source>
</reference>
<accession>A0AAD9J756</accession>
<evidence type="ECO:0000313" key="2">
    <source>
        <dbReference type="Proteomes" id="UP001208570"/>
    </source>
</evidence>
<dbReference type="EMBL" id="JAODUP010000531">
    <property type="protein sequence ID" value="KAK2147882.1"/>
    <property type="molecule type" value="Genomic_DNA"/>
</dbReference>
<dbReference type="AlphaFoldDB" id="A0AAD9J756"/>
<gene>
    <name evidence="1" type="ORF">LSH36_531g01052</name>
</gene>